<dbReference type="SUPFAM" id="SSF46785">
    <property type="entry name" value="Winged helix' DNA-binding domain"/>
    <property type="match status" value="1"/>
</dbReference>
<evidence type="ECO:0000256" key="3">
    <source>
        <dbReference type="ARBA" id="ARBA00023125"/>
    </source>
</evidence>
<protein>
    <submittedName>
        <fullName evidence="6">CysJI operon transcriptional activator</fullName>
    </submittedName>
</protein>
<dbReference type="EMBL" id="LR134473">
    <property type="protein sequence ID" value="VEI03054.1"/>
    <property type="molecule type" value="Genomic_DNA"/>
</dbReference>
<dbReference type="InterPro" id="IPR036388">
    <property type="entry name" value="WH-like_DNA-bd_sf"/>
</dbReference>
<dbReference type="Pfam" id="PF00126">
    <property type="entry name" value="HTH_1"/>
    <property type="match status" value="1"/>
</dbReference>
<organism evidence="6 7">
    <name type="scientific">Acidipropionibacterium jensenii</name>
    <dbReference type="NCBI Taxonomy" id="1749"/>
    <lineage>
        <taxon>Bacteria</taxon>
        <taxon>Bacillati</taxon>
        <taxon>Actinomycetota</taxon>
        <taxon>Actinomycetes</taxon>
        <taxon>Propionibacteriales</taxon>
        <taxon>Propionibacteriaceae</taxon>
        <taxon>Acidipropionibacterium</taxon>
    </lineage>
</organism>
<dbReference type="STRING" id="1122997.GCA_000425285_02216"/>
<dbReference type="GO" id="GO:0000976">
    <property type="term" value="F:transcription cis-regulatory region binding"/>
    <property type="evidence" value="ECO:0007669"/>
    <property type="project" value="TreeGrafter"/>
</dbReference>
<sequence length="314" mass="32772">MGAYHSRMSRWPDLSALEVLVAVVDHGSLSAAARALRIAQPNASRSVTRLEHSLGLPLLRRSTTGSAPTPEGLLVVEWARTLLGSADDLLSNARTLSHRGAGTIAVSASQTISEHLLPGWLAAFRALSREVRVTLRVTNTAAVLEDLLVGGCDLGFIEGPIPRGAAHLATVGQDELVLVVSPGHPWARGHRAVGPEDLHDGVLVTRESGSGTRRVLDDALGRPVTPQLELGSNAAVRVAVLSGAGPAVLSRLAVAEAIAGGSLVEIPIDGVRLRRRLCAAWTGPQALGGPAGALVRIATEHRGSRVQPGKGWQD</sequence>
<dbReference type="PANTHER" id="PTHR30126:SF39">
    <property type="entry name" value="HTH-TYPE TRANSCRIPTIONAL REGULATOR CYSL"/>
    <property type="match status" value="1"/>
</dbReference>
<reference evidence="6 7" key="1">
    <citation type="submission" date="2018-12" db="EMBL/GenBank/DDBJ databases">
        <authorList>
            <consortium name="Pathogen Informatics"/>
        </authorList>
    </citation>
    <scope>NUCLEOTIDE SEQUENCE [LARGE SCALE GENOMIC DNA]</scope>
    <source>
        <strain evidence="6 7">NCTC13652</strain>
    </source>
</reference>
<dbReference type="Proteomes" id="UP000277858">
    <property type="component" value="Chromosome"/>
</dbReference>
<dbReference type="InterPro" id="IPR005119">
    <property type="entry name" value="LysR_subst-bd"/>
</dbReference>
<dbReference type="Gene3D" id="3.40.190.10">
    <property type="entry name" value="Periplasmic binding protein-like II"/>
    <property type="match status" value="2"/>
</dbReference>
<evidence type="ECO:0000256" key="1">
    <source>
        <dbReference type="ARBA" id="ARBA00009437"/>
    </source>
</evidence>
<accession>A0A448NYN2</accession>
<dbReference type="Gene3D" id="1.10.10.10">
    <property type="entry name" value="Winged helix-like DNA-binding domain superfamily/Winged helix DNA-binding domain"/>
    <property type="match status" value="1"/>
</dbReference>
<dbReference type="PROSITE" id="PS50931">
    <property type="entry name" value="HTH_LYSR"/>
    <property type="match status" value="1"/>
</dbReference>
<feature type="domain" description="HTH lysR-type" evidence="5">
    <location>
        <begin position="12"/>
        <end position="69"/>
    </location>
</feature>
<dbReference type="PANTHER" id="PTHR30126">
    <property type="entry name" value="HTH-TYPE TRANSCRIPTIONAL REGULATOR"/>
    <property type="match status" value="1"/>
</dbReference>
<comment type="similarity">
    <text evidence="1">Belongs to the LysR transcriptional regulatory family.</text>
</comment>
<evidence type="ECO:0000256" key="2">
    <source>
        <dbReference type="ARBA" id="ARBA00023015"/>
    </source>
</evidence>
<dbReference type="Pfam" id="PF03466">
    <property type="entry name" value="LysR_substrate"/>
    <property type="match status" value="1"/>
</dbReference>
<proteinExistence type="inferred from homology"/>
<keyword evidence="4" id="KW-0804">Transcription</keyword>
<keyword evidence="2" id="KW-0805">Transcription regulation</keyword>
<evidence type="ECO:0000313" key="7">
    <source>
        <dbReference type="Proteomes" id="UP000277858"/>
    </source>
</evidence>
<evidence type="ECO:0000313" key="6">
    <source>
        <dbReference type="EMBL" id="VEI03054.1"/>
    </source>
</evidence>
<dbReference type="GO" id="GO:0003700">
    <property type="term" value="F:DNA-binding transcription factor activity"/>
    <property type="evidence" value="ECO:0007669"/>
    <property type="project" value="InterPro"/>
</dbReference>
<evidence type="ECO:0000259" key="5">
    <source>
        <dbReference type="PROSITE" id="PS50931"/>
    </source>
</evidence>
<gene>
    <name evidence="6" type="primary">cysL</name>
    <name evidence="6" type="ORF">NCTC13652_01252</name>
</gene>
<dbReference type="InterPro" id="IPR000847">
    <property type="entry name" value="LysR_HTH_N"/>
</dbReference>
<dbReference type="AlphaFoldDB" id="A0A448NYN2"/>
<dbReference type="InterPro" id="IPR036390">
    <property type="entry name" value="WH_DNA-bd_sf"/>
</dbReference>
<dbReference type="FunFam" id="1.10.10.10:FF:000001">
    <property type="entry name" value="LysR family transcriptional regulator"/>
    <property type="match status" value="1"/>
</dbReference>
<evidence type="ECO:0000256" key="4">
    <source>
        <dbReference type="ARBA" id="ARBA00023163"/>
    </source>
</evidence>
<dbReference type="PRINTS" id="PR00039">
    <property type="entry name" value="HTHLYSR"/>
</dbReference>
<keyword evidence="7" id="KW-1185">Reference proteome</keyword>
<dbReference type="SUPFAM" id="SSF53850">
    <property type="entry name" value="Periplasmic binding protein-like II"/>
    <property type="match status" value="1"/>
</dbReference>
<name>A0A448NYN2_9ACTN</name>
<keyword evidence="3" id="KW-0238">DNA-binding</keyword>